<dbReference type="EMBL" id="UINC01040772">
    <property type="protein sequence ID" value="SVB41118.1"/>
    <property type="molecule type" value="Genomic_DNA"/>
</dbReference>
<evidence type="ECO:0000313" key="1">
    <source>
        <dbReference type="EMBL" id="SVB41118.1"/>
    </source>
</evidence>
<organism evidence="1">
    <name type="scientific">marine metagenome</name>
    <dbReference type="NCBI Taxonomy" id="408172"/>
    <lineage>
        <taxon>unclassified sequences</taxon>
        <taxon>metagenomes</taxon>
        <taxon>ecological metagenomes</taxon>
    </lineage>
</organism>
<proteinExistence type="predicted"/>
<gene>
    <name evidence="1" type="ORF">METZ01_LOCUS193972</name>
</gene>
<name>A0A382DRW9_9ZZZZ</name>
<dbReference type="AlphaFoldDB" id="A0A382DRW9"/>
<accession>A0A382DRW9</accession>
<feature type="non-terminal residue" evidence="1">
    <location>
        <position position="39"/>
    </location>
</feature>
<reference evidence="1" key="1">
    <citation type="submission" date="2018-05" db="EMBL/GenBank/DDBJ databases">
        <authorList>
            <person name="Lanie J.A."/>
            <person name="Ng W.-L."/>
            <person name="Kazmierczak K.M."/>
            <person name="Andrzejewski T.M."/>
            <person name="Davidsen T.M."/>
            <person name="Wayne K.J."/>
            <person name="Tettelin H."/>
            <person name="Glass J.I."/>
            <person name="Rusch D."/>
            <person name="Podicherti R."/>
            <person name="Tsui H.-C.T."/>
            <person name="Winkler M.E."/>
        </authorList>
    </citation>
    <scope>NUCLEOTIDE SEQUENCE</scope>
</reference>
<protein>
    <submittedName>
        <fullName evidence="1">Uncharacterized protein</fullName>
    </submittedName>
</protein>
<sequence length="39" mass="4759">MIRSKLQKNIRFKRSVPLLLSQPRKLCFRWKGSEQPMTR</sequence>